<reference evidence="2" key="1">
    <citation type="submission" date="2014-05" db="EMBL/GenBank/DDBJ databases">
        <title>The transcriptome of the halophilic microalga Tetraselmis sp. GSL018 isolated from the Great Salt Lake, Utah.</title>
        <authorList>
            <person name="Jinkerson R.E."/>
            <person name="D'Adamo S."/>
            <person name="Posewitz M.C."/>
        </authorList>
    </citation>
    <scope>NUCLEOTIDE SEQUENCE</scope>
    <source>
        <strain evidence="2">GSL018</strain>
    </source>
</reference>
<accession>A0A061SF55</accession>
<feature type="non-terminal residue" evidence="2">
    <location>
        <position position="1"/>
    </location>
</feature>
<sequence length="294" mass="33514">RSRRRQGSRSMEAYTVCSDSPSPYEELKQLLDQKKVPLLPEFLHKKVENLSVDDAKSLGLVLSLIQPEDIARSQEIPLFLASQAVVGRLVEALDREQHSQAGNWRNACACAVRKAMKMVQELEKKLREEQARRQQAEGDCGVLLSSLNKNTRKSKISFLSDAMAERSSANDKHTWRYDELPRLNAAATAIQRRHRGRKGRRRFEDHCRRLLRAADLELETGLAGERKRRVPIRDAVSATGYSEAQMATVLRRACRELDSELKGARQRLQAMEDQVNELRTANDGLREANKQLEE</sequence>
<protein>
    <submittedName>
        <fullName evidence="2">Uncharacterized protein</fullName>
    </submittedName>
</protein>
<keyword evidence="1" id="KW-0175">Coiled coil</keyword>
<feature type="coiled-coil region" evidence="1">
    <location>
        <begin position="247"/>
        <end position="291"/>
    </location>
</feature>
<organism evidence="2">
    <name type="scientific">Tetraselmis sp. GSL018</name>
    <dbReference type="NCBI Taxonomy" id="582737"/>
    <lineage>
        <taxon>Eukaryota</taxon>
        <taxon>Viridiplantae</taxon>
        <taxon>Chlorophyta</taxon>
        <taxon>core chlorophytes</taxon>
        <taxon>Chlorodendrophyceae</taxon>
        <taxon>Chlorodendrales</taxon>
        <taxon>Chlorodendraceae</taxon>
        <taxon>Tetraselmis</taxon>
    </lineage>
</organism>
<gene>
    <name evidence="2" type="ORF">TSPGSL018_4553</name>
</gene>
<name>A0A061SF55_9CHLO</name>
<proteinExistence type="predicted"/>
<dbReference type="PROSITE" id="PS50096">
    <property type="entry name" value="IQ"/>
    <property type="match status" value="1"/>
</dbReference>
<dbReference type="EMBL" id="GBEZ01002104">
    <property type="protein sequence ID" value="JAC82923.1"/>
    <property type="molecule type" value="Transcribed_RNA"/>
</dbReference>
<dbReference type="AlphaFoldDB" id="A0A061SF55"/>
<evidence type="ECO:0000313" key="2">
    <source>
        <dbReference type="EMBL" id="JAC82923.1"/>
    </source>
</evidence>
<evidence type="ECO:0000256" key="1">
    <source>
        <dbReference type="SAM" id="Coils"/>
    </source>
</evidence>
<feature type="coiled-coil region" evidence="1">
    <location>
        <begin position="112"/>
        <end position="139"/>
    </location>
</feature>